<dbReference type="Proteomes" id="UP000231333">
    <property type="component" value="Unassembled WGS sequence"/>
</dbReference>
<protein>
    <recommendedName>
        <fullName evidence="4 5">Large ribosomal subunit protein uL29</fullName>
    </recommendedName>
</protein>
<dbReference type="NCBIfam" id="TIGR00012">
    <property type="entry name" value="L29"/>
    <property type="match status" value="1"/>
</dbReference>
<dbReference type="AlphaFoldDB" id="A0A2H0QWC7"/>
<evidence type="ECO:0000256" key="3">
    <source>
        <dbReference type="ARBA" id="ARBA00023274"/>
    </source>
</evidence>
<dbReference type="InterPro" id="IPR001854">
    <property type="entry name" value="Ribosomal_uL29"/>
</dbReference>
<dbReference type="Gene3D" id="1.10.287.310">
    <property type="match status" value="1"/>
</dbReference>
<evidence type="ECO:0000256" key="2">
    <source>
        <dbReference type="ARBA" id="ARBA00022980"/>
    </source>
</evidence>
<keyword evidence="3 5" id="KW-0687">Ribonucleoprotein</keyword>
<comment type="similarity">
    <text evidence="1 5">Belongs to the universal ribosomal protein uL29 family.</text>
</comment>
<reference evidence="6 7" key="1">
    <citation type="submission" date="2017-09" db="EMBL/GenBank/DDBJ databases">
        <title>Depth-based differentiation of microbial function through sediment-hosted aquifers and enrichment of novel symbionts in the deep terrestrial subsurface.</title>
        <authorList>
            <person name="Probst A.J."/>
            <person name="Ladd B."/>
            <person name="Jarett J.K."/>
            <person name="Geller-Mcgrath D.E."/>
            <person name="Sieber C.M."/>
            <person name="Emerson J.B."/>
            <person name="Anantharaman K."/>
            <person name="Thomas B.C."/>
            <person name="Malmstrom R."/>
            <person name="Stieglmeier M."/>
            <person name="Klingl A."/>
            <person name="Woyke T."/>
            <person name="Ryan C.M."/>
            <person name="Banfield J.F."/>
        </authorList>
    </citation>
    <scope>NUCLEOTIDE SEQUENCE [LARGE SCALE GENOMIC DNA]</scope>
    <source>
        <strain evidence="6">CG10_big_fil_rev_8_21_14_0_10_42_12</strain>
    </source>
</reference>
<dbReference type="GO" id="GO:1990904">
    <property type="term" value="C:ribonucleoprotein complex"/>
    <property type="evidence" value="ECO:0007669"/>
    <property type="project" value="UniProtKB-KW"/>
</dbReference>
<evidence type="ECO:0000313" key="7">
    <source>
        <dbReference type="Proteomes" id="UP000231333"/>
    </source>
</evidence>
<sequence length="64" mass="7500">MKAKEIKEKNDKDLAKLLEEKRLLLRNFRFGIAGSRTRDVKEGKNAKKDIARMLTEINTRRKNA</sequence>
<proteinExistence type="inferred from homology"/>
<keyword evidence="2 5" id="KW-0689">Ribosomal protein</keyword>
<dbReference type="GO" id="GO:0005840">
    <property type="term" value="C:ribosome"/>
    <property type="evidence" value="ECO:0007669"/>
    <property type="project" value="UniProtKB-KW"/>
</dbReference>
<evidence type="ECO:0000313" key="6">
    <source>
        <dbReference type="EMBL" id="PIR38579.1"/>
    </source>
</evidence>
<evidence type="ECO:0000256" key="5">
    <source>
        <dbReference type="HAMAP-Rule" id="MF_00374"/>
    </source>
</evidence>
<dbReference type="Pfam" id="PF00831">
    <property type="entry name" value="Ribosomal_L29"/>
    <property type="match status" value="1"/>
</dbReference>
<dbReference type="HAMAP" id="MF_00374">
    <property type="entry name" value="Ribosomal_uL29"/>
    <property type="match status" value="1"/>
</dbReference>
<evidence type="ECO:0000256" key="1">
    <source>
        <dbReference type="ARBA" id="ARBA00009254"/>
    </source>
</evidence>
<dbReference type="EMBL" id="PCXL01000009">
    <property type="protein sequence ID" value="PIR38579.1"/>
    <property type="molecule type" value="Genomic_DNA"/>
</dbReference>
<dbReference type="GO" id="GO:0006412">
    <property type="term" value="P:translation"/>
    <property type="evidence" value="ECO:0007669"/>
    <property type="project" value="UniProtKB-UniRule"/>
</dbReference>
<dbReference type="InterPro" id="IPR036049">
    <property type="entry name" value="Ribosomal_uL29_sf"/>
</dbReference>
<gene>
    <name evidence="5 6" type="primary">rpmC</name>
    <name evidence="6" type="ORF">COV34_00680</name>
</gene>
<dbReference type="GO" id="GO:0003735">
    <property type="term" value="F:structural constituent of ribosome"/>
    <property type="evidence" value="ECO:0007669"/>
    <property type="project" value="InterPro"/>
</dbReference>
<dbReference type="SUPFAM" id="SSF46561">
    <property type="entry name" value="Ribosomal protein L29 (L29p)"/>
    <property type="match status" value="1"/>
</dbReference>
<evidence type="ECO:0000256" key="4">
    <source>
        <dbReference type="ARBA" id="ARBA00035204"/>
    </source>
</evidence>
<accession>A0A2H0QWC7</accession>
<comment type="caution">
    <text evidence="6">The sequence shown here is derived from an EMBL/GenBank/DDBJ whole genome shotgun (WGS) entry which is preliminary data.</text>
</comment>
<organism evidence="6 7">
    <name type="scientific">Candidatus Zambryskibacteria bacterium CG10_big_fil_rev_8_21_14_0_10_42_12</name>
    <dbReference type="NCBI Taxonomy" id="1975115"/>
    <lineage>
        <taxon>Bacteria</taxon>
        <taxon>Candidatus Zambryskiibacteriota</taxon>
    </lineage>
</organism>
<name>A0A2H0QWC7_9BACT</name>